<dbReference type="PROSITE" id="PS51257">
    <property type="entry name" value="PROKAR_LIPOPROTEIN"/>
    <property type="match status" value="1"/>
</dbReference>
<dbReference type="AlphaFoldDB" id="W5SWM2"/>
<sequence length="171" mass="19806">MRVRRLIFKLCFVVGLFILVASCKARESEVLTVDTYFSNYMHSGSFTLRLNNDYGSFVILYCMSPYQVKVHLKLKNQDNITIKNIKFNGEDICIYGDFDEPFIMEEGHFEYELDIEDCNTRWKKLIEEANGGELKFSILASETDSGLDKIYEFKISKTNMSLLAELIDDSV</sequence>
<keyword evidence="2" id="KW-1185">Reference proteome</keyword>
<gene>
    <name evidence="1" type="ORF">BCO_0000803</name>
</gene>
<keyword evidence="1" id="KW-0614">Plasmid</keyword>
<dbReference type="HOGENOM" id="CLU_1529718_0_0_12"/>
<protein>
    <recommendedName>
        <fullName evidence="3">Lipoprotein</fullName>
    </recommendedName>
</protein>
<reference evidence="1" key="1">
    <citation type="submission" date="2013-04" db="EMBL/GenBank/DDBJ databases">
        <title>Comparative Genomics of Relapsing Fever Spirochetes.</title>
        <authorList>
            <person name="Schwan T.G."/>
            <person name="Raffel S.J."/>
            <person name="Porcella S.F."/>
            <person name="Martens C.A."/>
            <person name="Bruno D.P."/>
            <person name="Ricklefs S.M."/>
            <person name="Barbian K.B."/>
        </authorList>
    </citation>
    <scope>NUCLEOTIDE SEQUENCE</scope>
    <source>
        <strain evidence="1">Co53</strain>
        <plasmid evidence="1">unnamed</plasmid>
    </source>
</reference>
<name>W5SWM2_9SPIR</name>
<evidence type="ECO:0000313" key="2">
    <source>
        <dbReference type="Proteomes" id="UP000019330"/>
    </source>
</evidence>
<organism evidence="1">
    <name type="scientific">Borrelia coriaceae ATCC 43381</name>
    <dbReference type="NCBI Taxonomy" id="1408429"/>
    <lineage>
        <taxon>Bacteria</taxon>
        <taxon>Pseudomonadati</taxon>
        <taxon>Spirochaetota</taxon>
        <taxon>Spirochaetia</taxon>
        <taxon>Spirochaetales</taxon>
        <taxon>Borreliaceae</taxon>
        <taxon>Borrelia</taxon>
    </lineage>
</organism>
<dbReference type="RefSeq" id="WP_025408446.1">
    <property type="nucleotide sequence ID" value="NZ_CP005746.1"/>
</dbReference>
<accession>W5SWM2</accession>
<dbReference type="EMBL" id="CP005746">
    <property type="protein sequence ID" value="AHH11093.1"/>
    <property type="molecule type" value="Genomic_DNA"/>
</dbReference>
<dbReference type="Proteomes" id="UP000019330">
    <property type="component" value="Plasmid unnamed"/>
</dbReference>
<proteinExistence type="predicted"/>
<geneLocation type="plasmid" evidence="1 2">
    <name>unnamed</name>
</geneLocation>
<evidence type="ECO:0000313" key="1">
    <source>
        <dbReference type="EMBL" id="AHH11093.1"/>
    </source>
</evidence>
<evidence type="ECO:0008006" key="3">
    <source>
        <dbReference type="Google" id="ProtNLM"/>
    </source>
</evidence>
<dbReference type="OrthoDB" id="3099201at2"/>